<protein>
    <submittedName>
        <fullName evidence="1">Uncharacterized protein</fullName>
    </submittedName>
</protein>
<evidence type="ECO:0000313" key="1">
    <source>
        <dbReference type="EMBL" id="BAI60910.1"/>
    </source>
</evidence>
<accession>D1YWT8</accession>
<dbReference type="STRING" id="304371.MCP_0838"/>
<dbReference type="GeneID" id="8680872"/>
<dbReference type="RefSeq" id="WP_012899589.1">
    <property type="nucleotide sequence ID" value="NC_013665.1"/>
</dbReference>
<evidence type="ECO:0000313" key="2">
    <source>
        <dbReference type="Proteomes" id="UP000001882"/>
    </source>
</evidence>
<gene>
    <name evidence="1" type="ordered locus">MCP_0838</name>
</gene>
<dbReference type="Proteomes" id="UP000001882">
    <property type="component" value="Chromosome"/>
</dbReference>
<dbReference type="eggNOG" id="arCOG05148">
    <property type="taxonomic scope" value="Archaea"/>
</dbReference>
<sequence>MGLIRIQEREHQIYQPTLETIRMVECFIGEHSGEYKRKALWQHLPKKMMYQTFKNTIEYLLESNKIAIDRDGYIVWIWDPEIARKYLLRKDLAIE</sequence>
<dbReference type="AlphaFoldDB" id="D1YWT8"/>
<reference evidence="2" key="3">
    <citation type="journal article" date="2011" name="PLoS ONE">
        <title>Genome sequence of a mesophilic hydrogenotrophic methanogen Methanocella paludicola, the first cultivated representative of the order Methanocellales.</title>
        <authorList>
            <person name="Sakai S."/>
            <person name="Takaki Y."/>
            <person name="Shimamura S."/>
            <person name="Sekine M."/>
            <person name="Tajima T."/>
            <person name="Kosugi H."/>
            <person name="Ichikawa N."/>
            <person name="Tasumi E."/>
            <person name="Hiraki A.T."/>
            <person name="Shimizu A."/>
            <person name="Kato Y."/>
            <person name="Nishiko R."/>
            <person name="Mori K."/>
            <person name="Fujita N."/>
            <person name="Imachi H."/>
            <person name="Takai K."/>
        </authorList>
    </citation>
    <scope>NUCLEOTIDE SEQUENCE [LARGE SCALE GENOMIC DNA]</scope>
    <source>
        <strain evidence="2">DSM 17711 / JCM 13418 / NBRC 101707 / SANAE</strain>
    </source>
</reference>
<reference evidence="1 2" key="1">
    <citation type="journal article" date="2007" name="Appl. Environ. Microbiol.">
        <title>Isolation of key methanogens for global methane emission from rice paddy fields: a novel isolate affiliated with the clone cluster rice cluster I.</title>
        <authorList>
            <person name="Sakai S."/>
            <person name="Imachi H."/>
            <person name="Sekiguchi Y."/>
            <person name="Ohashi A."/>
            <person name="Harada H."/>
            <person name="Kamagata Y."/>
        </authorList>
    </citation>
    <scope>NUCLEOTIDE SEQUENCE [LARGE SCALE GENOMIC DNA]</scope>
    <source>
        <strain evidence="2">DSM 17711 / JCM 13418 / NBRC 101707 / SANAE</strain>
    </source>
</reference>
<dbReference type="KEGG" id="mpd:MCP_0838"/>
<dbReference type="InParanoid" id="D1YWT8"/>
<organism evidence="1 2">
    <name type="scientific">Methanocella paludicola (strain DSM 17711 / JCM 13418 / NBRC 101707 / SANAE)</name>
    <dbReference type="NCBI Taxonomy" id="304371"/>
    <lineage>
        <taxon>Archaea</taxon>
        <taxon>Methanobacteriati</taxon>
        <taxon>Methanobacteriota</taxon>
        <taxon>Stenosarchaea group</taxon>
        <taxon>Methanomicrobia</taxon>
        <taxon>Methanocellales</taxon>
        <taxon>Methanocellaceae</taxon>
        <taxon>Methanocella</taxon>
    </lineage>
</organism>
<proteinExistence type="predicted"/>
<name>D1YWT8_METPS</name>
<keyword evidence="2" id="KW-1185">Reference proteome</keyword>
<dbReference type="EMBL" id="AP011532">
    <property type="protein sequence ID" value="BAI60910.1"/>
    <property type="molecule type" value="Genomic_DNA"/>
</dbReference>
<reference evidence="1 2" key="2">
    <citation type="journal article" date="2008" name="Int. J. Syst. Evol. Microbiol.">
        <title>Methanocella paludicola gen. nov., sp. nov., a methane-producing archaeon, the first isolate of the lineage 'Rice Cluster I', and proposal of the new archaeal order Methanocellales ord. nov.</title>
        <authorList>
            <person name="Sakai S."/>
            <person name="Imachi H."/>
            <person name="Hanada S."/>
            <person name="Ohashi A."/>
            <person name="Harada H."/>
            <person name="Kamagata Y."/>
        </authorList>
    </citation>
    <scope>NUCLEOTIDE SEQUENCE [LARGE SCALE GENOMIC DNA]</scope>
    <source>
        <strain evidence="2">DSM 17711 / JCM 13418 / NBRC 101707 / SANAE</strain>
    </source>
</reference>